<accession>A0A1H7LUC6</accession>
<feature type="region of interest" description="Disordered" evidence="1">
    <location>
        <begin position="1"/>
        <end position="43"/>
    </location>
</feature>
<name>A0A1H7LUC6_9BURK</name>
<gene>
    <name evidence="2" type="ORF">SAMN05192542_104494</name>
</gene>
<proteinExistence type="predicted"/>
<evidence type="ECO:0000313" key="3">
    <source>
        <dbReference type="Proteomes" id="UP000199120"/>
    </source>
</evidence>
<dbReference type="Proteomes" id="UP000199120">
    <property type="component" value="Unassembled WGS sequence"/>
</dbReference>
<dbReference type="EMBL" id="FOAJ01000004">
    <property type="protein sequence ID" value="SEL02328.1"/>
    <property type="molecule type" value="Genomic_DNA"/>
</dbReference>
<evidence type="ECO:0000256" key="1">
    <source>
        <dbReference type="SAM" id="MobiDB-lite"/>
    </source>
</evidence>
<dbReference type="AlphaFoldDB" id="A0A1H7LUC6"/>
<dbReference type="STRING" id="416943.SAMN05445871_3682"/>
<reference evidence="3" key="1">
    <citation type="submission" date="2016-10" db="EMBL/GenBank/DDBJ databases">
        <authorList>
            <person name="Varghese N."/>
            <person name="Submissions S."/>
        </authorList>
    </citation>
    <scope>NUCLEOTIDE SEQUENCE [LARGE SCALE GENOMIC DNA]</scope>
    <source>
        <strain evidence="3">LMG 26416</strain>
    </source>
</reference>
<evidence type="ECO:0000313" key="2">
    <source>
        <dbReference type="EMBL" id="SEL02328.1"/>
    </source>
</evidence>
<sequence>MTQSYAGRSHDEWVAARTGQEQRAQEQAGGEMAMEGTEADAEHSCGVLSAQGRQVWHRGSGIDGGGMVPAEVPGHRPSLSIVRRVSLLWRRSVPAAAA</sequence>
<keyword evidence="3" id="KW-1185">Reference proteome</keyword>
<protein>
    <submittedName>
        <fullName evidence="2">Uncharacterized protein</fullName>
    </submittedName>
</protein>
<feature type="compositionally biased region" description="Low complexity" evidence="1">
    <location>
        <begin position="15"/>
        <end position="31"/>
    </location>
</feature>
<organism evidence="2 3">
    <name type="scientific">Paraburkholderia caballeronis</name>
    <dbReference type="NCBI Taxonomy" id="416943"/>
    <lineage>
        <taxon>Bacteria</taxon>
        <taxon>Pseudomonadati</taxon>
        <taxon>Pseudomonadota</taxon>
        <taxon>Betaproteobacteria</taxon>
        <taxon>Burkholderiales</taxon>
        <taxon>Burkholderiaceae</taxon>
        <taxon>Paraburkholderia</taxon>
    </lineage>
</organism>